<protein>
    <submittedName>
        <fullName evidence="1">Uncharacterized protein</fullName>
    </submittedName>
</protein>
<evidence type="ECO:0000313" key="1">
    <source>
        <dbReference type="EMBL" id="KAK1862527.1"/>
    </source>
</evidence>
<proteinExistence type="predicted"/>
<organism evidence="1 2">
    <name type="scientific">Pyropia yezoensis</name>
    <name type="common">Susabi-nori</name>
    <name type="synonym">Porphyra yezoensis</name>
    <dbReference type="NCBI Taxonomy" id="2788"/>
    <lineage>
        <taxon>Eukaryota</taxon>
        <taxon>Rhodophyta</taxon>
        <taxon>Bangiophyceae</taxon>
        <taxon>Bangiales</taxon>
        <taxon>Bangiaceae</taxon>
        <taxon>Pyropia</taxon>
    </lineage>
</organism>
<keyword evidence="2" id="KW-1185">Reference proteome</keyword>
<accession>A0ACC3BYB3</accession>
<sequence>MQFSVPFGTPDFVSAAVERLVDDTHPLNAAIAALPSGALQSQLLLQRFCAGPRANYWLRALPLVAGARLAAALDRDSVAAAVGLLTDNRDSPETRAALVERLPLPVGMGGLGIGGRARNVAAAALASRLNPLRAGRATSPALKALAVGVCGGLPAFILGVAVPAWVRAAMGLAASLLPRMGIVQ</sequence>
<comment type="caution">
    <text evidence="1">The sequence shown here is derived from an EMBL/GenBank/DDBJ whole genome shotgun (WGS) entry which is preliminary data.</text>
</comment>
<gene>
    <name evidence="1" type="ORF">I4F81_005095</name>
</gene>
<dbReference type="Proteomes" id="UP000798662">
    <property type="component" value="Chromosome 1"/>
</dbReference>
<evidence type="ECO:0000313" key="2">
    <source>
        <dbReference type="Proteomes" id="UP000798662"/>
    </source>
</evidence>
<name>A0ACC3BYB3_PYRYE</name>
<dbReference type="EMBL" id="CM020618">
    <property type="protein sequence ID" value="KAK1862527.1"/>
    <property type="molecule type" value="Genomic_DNA"/>
</dbReference>
<reference evidence="1" key="1">
    <citation type="submission" date="2019-11" db="EMBL/GenBank/DDBJ databases">
        <title>Nori genome reveals adaptations in red seaweeds to the harsh intertidal environment.</title>
        <authorList>
            <person name="Wang D."/>
            <person name="Mao Y."/>
        </authorList>
    </citation>
    <scope>NUCLEOTIDE SEQUENCE</scope>
    <source>
        <tissue evidence="1">Gametophyte</tissue>
    </source>
</reference>